<dbReference type="AlphaFoldDB" id="L1JJT8"/>
<dbReference type="PaxDb" id="55529-EKX48424"/>
<dbReference type="Proteomes" id="UP000011087">
    <property type="component" value="Unassembled WGS sequence"/>
</dbReference>
<accession>L1JJT8</accession>
<dbReference type="RefSeq" id="XP_005835404.1">
    <property type="nucleotide sequence ID" value="XM_005835347.1"/>
</dbReference>
<evidence type="ECO:0000313" key="2">
    <source>
        <dbReference type="EMBL" id="EKX48424.1"/>
    </source>
</evidence>
<evidence type="ECO:0000313" key="3">
    <source>
        <dbReference type="EnsemblProtists" id="EKX48424"/>
    </source>
</evidence>
<feature type="compositionally biased region" description="Polar residues" evidence="1">
    <location>
        <begin position="238"/>
        <end position="255"/>
    </location>
</feature>
<sequence length="809" mass="88347">MTNRSPVPTPNSLDVRSMNTPSIAPTIQTSESQELGGIGIVLQPSRSNPQNMEIMHLFNGGPAQTSGLVAVGDVQFALTRAIAISQRSDSLEVTSQPITTSEYGKIGSHQVGEEKTAPVPTEIPVVSSGKISTFSAVAEHSTINSNSVKAPWSSSPKSNFYRADISGIGDAVSESERHSARSIDNKKGKRSKESLRTITAIPEYSNFSQEELRASYYLEKMTETTSVNPPGYMKQKPVTAQSEPSVSNNTESVAPSVSMDEQKKIGISEDEKASFVAWKVQQERELEEKRLQQEHLFAEQMKIAADLEKQQSELLQKQMALEQKEKEIQDMMSVSNGRSFKEAGDVEVQVKMPVDDRSKRAPTDEELTEAALAMLPSALDDIRLGSQSATAAIRKSHHTELEVSQKELDILDFESKRTEHSLNDSMAENMQSVSPELVSLTLDLEYDQFLSTVARKSAFQNQLKKDIVSALNTDEHRVVIIALNRGSIIAEICLMPAQGDSDTMRDNRTPKVLAYELAAQVSDPSSALRAAITTKKACRAILRGPPGPNQIIQDTVKISTICSPRGSLSTEISPSKPEIPSRWAVLDRNDIADEREMSAYLLNNERSKSNLPESSLTGSWNYDAVTDGLLPSPSRIQSKSPGQRSSDPLYASLPAFSDPVHATGTSPLQSALSPQFMPSIFASAGAYSTTSSMSLPGAGEKLLSLGEKVIEALASTGTDLLKRGRYQQARKYLKEALDGSKSLQAAGHTVPSNLTFKIFDGLAIVGNLEQDEPFIIAEDSEKLNLWSSNGMTSRLLQKEMLRFVEMSRD</sequence>
<gene>
    <name evidence="2" type="ORF">GUITHDRAFT_136919</name>
</gene>
<protein>
    <submittedName>
        <fullName evidence="2 3">Uncharacterized protein</fullName>
    </submittedName>
</protein>
<organism evidence="2">
    <name type="scientific">Guillardia theta (strain CCMP2712)</name>
    <name type="common">Cryptophyte</name>
    <dbReference type="NCBI Taxonomy" id="905079"/>
    <lineage>
        <taxon>Eukaryota</taxon>
        <taxon>Cryptophyceae</taxon>
        <taxon>Pyrenomonadales</taxon>
        <taxon>Geminigeraceae</taxon>
        <taxon>Guillardia</taxon>
    </lineage>
</organism>
<feature type="region of interest" description="Disordered" evidence="1">
    <location>
        <begin position="171"/>
        <end position="193"/>
    </location>
</feature>
<name>L1JJT8_GUITC</name>
<evidence type="ECO:0000256" key="1">
    <source>
        <dbReference type="SAM" id="MobiDB-lite"/>
    </source>
</evidence>
<feature type="compositionally biased region" description="Polar residues" evidence="1">
    <location>
        <begin position="634"/>
        <end position="646"/>
    </location>
</feature>
<feature type="compositionally biased region" description="Basic and acidic residues" evidence="1">
    <location>
        <begin position="174"/>
        <end position="193"/>
    </location>
</feature>
<feature type="region of interest" description="Disordered" evidence="1">
    <location>
        <begin position="631"/>
        <end position="652"/>
    </location>
</feature>
<dbReference type="EMBL" id="JH992986">
    <property type="protein sequence ID" value="EKX48424.1"/>
    <property type="molecule type" value="Genomic_DNA"/>
</dbReference>
<feature type="region of interest" description="Disordered" evidence="1">
    <location>
        <begin position="227"/>
        <end position="261"/>
    </location>
</feature>
<reference evidence="2 4" key="1">
    <citation type="journal article" date="2012" name="Nature">
        <title>Algal genomes reveal evolutionary mosaicism and the fate of nucleomorphs.</title>
        <authorList>
            <consortium name="DOE Joint Genome Institute"/>
            <person name="Curtis B.A."/>
            <person name="Tanifuji G."/>
            <person name="Burki F."/>
            <person name="Gruber A."/>
            <person name="Irimia M."/>
            <person name="Maruyama S."/>
            <person name="Arias M.C."/>
            <person name="Ball S.G."/>
            <person name="Gile G.H."/>
            <person name="Hirakawa Y."/>
            <person name="Hopkins J.F."/>
            <person name="Kuo A."/>
            <person name="Rensing S.A."/>
            <person name="Schmutz J."/>
            <person name="Symeonidi A."/>
            <person name="Elias M."/>
            <person name="Eveleigh R.J."/>
            <person name="Herman E.K."/>
            <person name="Klute M.J."/>
            <person name="Nakayama T."/>
            <person name="Obornik M."/>
            <person name="Reyes-Prieto A."/>
            <person name="Armbrust E.V."/>
            <person name="Aves S.J."/>
            <person name="Beiko R.G."/>
            <person name="Coutinho P."/>
            <person name="Dacks J.B."/>
            <person name="Durnford D.G."/>
            <person name="Fast N.M."/>
            <person name="Green B.R."/>
            <person name="Grisdale C.J."/>
            <person name="Hempel F."/>
            <person name="Henrissat B."/>
            <person name="Hoppner M.P."/>
            <person name="Ishida K."/>
            <person name="Kim E."/>
            <person name="Koreny L."/>
            <person name="Kroth P.G."/>
            <person name="Liu Y."/>
            <person name="Malik S.B."/>
            <person name="Maier U.G."/>
            <person name="McRose D."/>
            <person name="Mock T."/>
            <person name="Neilson J.A."/>
            <person name="Onodera N.T."/>
            <person name="Poole A.M."/>
            <person name="Pritham E.J."/>
            <person name="Richards T.A."/>
            <person name="Rocap G."/>
            <person name="Roy S.W."/>
            <person name="Sarai C."/>
            <person name="Schaack S."/>
            <person name="Shirato S."/>
            <person name="Slamovits C.H."/>
            <person name="Spencer D.F."/>
            <person name="Suzuki S."/>
            <person name="Worden A.Z."/>
            <person name="Zauner S."/>
            <person name="Barry K."/>
            <person name="Bell C."/>
            <person name="Bharti A.K."/>
            <person name="Crow J.A."/>
            <person name="Grimwood J."/>
            <person name="Kramer R."/>
            <person name="Lindquist E."/>
            <person name="Lucas S."/>
            <person name="Salamov A."/>
            <person name="McFadden G.I."/>
            <person name="Lane C.E."/>
            <person name="Keeling P.J."/>
            <person name="Gray M.W."/>
            <person name="Grigoriev I.V."/>
            <person name="Archibald J.M."/>
        </authorList>
    </citation>
    <scope>NUCLEOTIDE SEQUENCE</scope>
    <source>
        <strain evidence="2 4">CCMP2712</strain>
    </source>
</reference>
<reference evidence="3" key="3">
    <citation type="submission" date="2015-06" db="UniProtKB">
        <authorList>
            <consortium name="EnsemblProtists"/>
        </authorList>
    </citation>
    <scope>IDENTIFICATION</scope>
</reference>
<keyword evidence="4" id="KW-1185">Reference proteome</keyword>
<dbReference type="KEGG" id="gtt:GUITHDRAFT_136919"/>
<dbReference type="GeneID" id="17305095"/>
<dbReference type="Gene3D" id="1.10.10.2360">
    <property type="match status" value="1"/>
</dbReference>
<dbReference type="EnsemblProtists" id="EKX48424">
    <property type="protein sequence ID" value="EKX48424"/>
    <property type="gene ID" value="GUITHDRAFT_136919"/>
</dbReference>
<dbReference type="HOGENOM" id="CLU_348659_0_0_1"/>
<reference evidence="4" key="2">
    <citation type="submission" date="2012-11" db="EMBL/GenBank/DDBJ databases">
        <authorList>
            <person name="Kuo A."/>
            <person name="Curtis B.A."/>
            <person name="Tanifuji G."/>
            <person name="Burki F."/>
            <person name="Gruber A."/>
            <person name="Irimia M."/>
            <person name="Maruyama S."/>
            <person name="Arias M.C."/>
            <person name="Ball S.G."/>
            <person name="Gile G.H."/>
            <person name="Hirakawa Y."/>
            <person name="Hopkins J.F."/>
            <person name="Rensing S.A."/>
            <person name="Schmutz J."/>
            <person name="Symeonidi A."/>
            <person name="Elias M."/>
            <person name="Eveleigh R.J."/>
            <person name="Herman E.K."/>
            <person name="Klute M.J."/>
            <person name="Nakayama T."/>
            <person name="Obornik M."/>
            <person name="Reyes-Prieto A."/>
            <person name="Armbrust E.V."/>
            <person name="Aves S.J."/>
            <person name="Beiko R.G."/>
            <person name="Coutinho P."/>
            <person name="Dacks J.B."/>
            <person name="Durnford D.G."/>
            <person name="Fast N.M."/>
            <person name="Green B.R."/>
            <person name="Grisdale C."/>
            <person name="Hempe F."/>
            <person name="Henrissat B."/>
            <person name="Hoppner M.P."/>
            <person name="Ishida K.-I."/>
            <person name="Kim E."/>
            <person name="Koreny L."/>
            <person name="Kroth P.G."/>
            <person name="Liu Y."/>
            <person name="Malik S.-B."/>
            <person name="Maier U.G."/>
            <person name="McRose D."/>
            <person name="Mock T."/>
            <person name="Neilson J.A."/>
            <person name="Onodera N.T."/>
            <person name="Poole A.M."/>
            <person name="Pritham E.J."/>
            <person name="Richards T.A."/>
            <person name="Rocap G."/>
            <person name="Roy S.W."/>
            <person name="Sarai C."/>
            <person name="Schaack S."/>
            <person name="Shirato S."/>
            <person name="Slamovits C.H."/>
            <person name="Spencer D.F."/>
            <person name="Suzuki S."/>
            <person name="Worden A.Z."/>
            <person name="Zauner S."/>
            <person name="Barry K."/>
            <person name="Bell C."/>
            <person name="Bharti A.K."/>
            <person name="Crow J.A."/>
            <person name="Grimwood J."/>
            <person name="Kramer R."/>
            <person name="Lindquist E."/>
            <person name="Lucas S."/>
            <person name="Salamov A."/>
            <person name="McFadden G.I."/>
            <person name="Lane C.E."/>
            <person name="Keeling P.J."/>
            <person name="Gray M.W."/>
            <person name="Grigoriev I.V."/>
            <person name="Archibald J.M."/>
        </authorList>
    </citation>
    <scope>NUCLEOTIDE SEQUENCE</scope>
    <source>
        <strain evidence="4">CCMP2712</strain>
    </source>
</reference>
<proteinExistence type="predicted"/>
<evidence type="ECO:0000313" key="4">
    <source>
        <dbReference type="Proteomes" id="UP000011087"/>
    </source>
</evidence>